<keyword evidence="3" id="KW-1185">Reference proteome</keyword>
<evidence type="ECO:0000313" key="3">
    <source>
        <dbReference type="Proteomes" id="UP001500443"/>
    </source>
</evidence>
<dbReference type="EMBL" id="BAAAPF010000146">
    <property type="protein sequence ID" value="GAA2132593.1"/>
    <property type="molecule type" value="Genomic_DNA"/>
</dbReference>
<proteinExistence type="predicted"/>
<dbReference type="RefSeq" id="WP_344291472.1">
    <property type="nucleotide sequence ID" value="NZ_BAAAPF010000146.1"/>
</dbReference>
<evidence type="ECO:0000313" key="2">
    <source>
        <dbReference type="EMBL" id="GAA2132593.1"/>
    </source>
</evidence>
<dbReference type="Proteomes" id="UP001500443">
    <property type="component" value="Unassembled WGS sequence"/>
</dbReference>
<sequence>MTVHEPAEPVRATMLRTGTRALGWLNRNRGQLTFAGDTTAELAEPDSVYKPLGELALAASLVLRDDPFHAADRRAARDLLDFAWDQLRGGDLLYERQLRFPAMTDPLETYVHFHRAGHRHEPLQALLAHLTGLASYREYEHVPNRRMAVANATRVIGIDDRADWPARTAATWLGATPEPWTMDWMTAYHVTHTVFHLTDWGAEPRGLPPHVRDYLATWLPVWTDVWLEIEEWDLVAELLLVDACLPEPAHDPAAWRRLAAAQHEDGLLPRDGRTGTEDPAVRFYNHYHTAVAAVTAATAALSRSGA</sequence>
<evidence type="ECO:0000259" key="1">
    <source>
        <dbReference type="Pfam" id="PF21836"/>
    </source>
</evidence>
<reference evidence="2 3" key="1">
    <citation type="journal article" date="2019" name="Int. J. Syst. Evol. Microbiol.">
        <title>The Global Catalogue of Microorganisms (GCM) 10K type strain sequencing project: providing services to taxonomists for standard genome sequencing and annotation.</title>
        <authorList>
            <consortium name="The Broad Institute Genomics Platform"/>
            <consortium name="The Broad Institute Genome Sequencing Center for Infectious Disease"/>
            <person name="Wu L."/>
            <person name="Ma J."/>
        </authorList>
    </citation>
    <scope>NUCLEOTIDE SEQUENCE [LARGE SCALE GENOMIC DNA]</scope>
    <source>
        <strain evidence="2 3">JCM 15481</strain>
    </source>
</reference>
<protein>
    <recommendedName>
        <fullName evidence="1">DUF6895 domain-containing protein</fullName>
    </recommendedName>
</protein>
<organism evidence="2 3">
    <name type="scientific">Streptomyces synnematoformans</name>
    <dbReference type="NCBI Taxonomy" id="415721"/>
    <lineage>
        <taxon>Bacteria</taxon>
        <taxon>Bacillati</taxon>
        <taxon>Actinomycetota</taxon>
        <taxon>Actinomycetes</taxon>
        <taxon>Kitasatosporales</taxon>
        <taxon>Streptomycetaceae</taxon>
        <taxon>Streptomyces</taxon>
    </lineage>
</organism>
<feature type="domain" description="DUF6895" evidence="1">
    <location>
        <begin position="19"/>
        <end position="298"/>
    </location>
</feature>
<comment type="caution">
    <text evidence="2">The sequence shown here is derived from an EMBL/GenBank/DDBJ whole genome shotgun (WGS) entry which is preliminary data.</text>
</comment>
<dbReference type="Pfam" id="PF21836">
    <property type="entry name" value="DUF6895"/>
    <property type="match status" value="1"/>
</dbReference>
<accession>A0ABN2YUC9</accession>
<gene>
    <name evidence="2" type="ORF">GCM10009802_40980</name>
</gene>
<dbReference type="InterPro" id="IPR054190">
    <property type="entry name" value="DUF6895"/>
</dbReference>
<name>A0ABN2YUC9_9ACTN</name>